<keyword evidence="17" id="KW-1185">Reference proteome</keyword>
<evidence type="ECO:0000256" key="11">
    <source>
        <dbReference type="ARBA" id="ARBA00040727"/>
    </source>
</evidence>
<dbReference type="Gene3D" id="1.10.3720.10">
    <property type="entry name" value="MetI-like"/>
    <property type="match status" value="1"/>
</dbReference>
<dbReference type="GO" id="GO:0005886">
    <property type="term" value="C:plasma membrane"/>
    <property type="evidence" value="ECO:0007669"/>
    <property type="project" value="UniProtKB-SubCell"/>
</dbReference>
<dbReference type="CDD" id="cd06261">
    <property type="entry name" value="TM_PBP2"/>
    <property type="match status" value="1"/>
</dbReference>
<dbReference type="EMBL" id="UGTW01000001">
    <property type="protein sequence ID" value="SUC16729.1"/>
    <property type="molecule type" value="Genomic_DNA"/>
</dbReference>
<evidence type="ECO:0000256" key="12">
    <source>
        <dbReference type="RuleBase" id="RU363032"/>
    </source>
</evidence>
<feature type="domain" description="ABC transmembrane type-1" evidence="13">
    <location>
        <begin position="13"/>
        <end position="207"/>
    </location>
</feature>
<gene>
    <name evidence="15" type="primary">metI</name>
    <name evidence="14" type="ORF">GTH24_16015</name>
    <name evidence="15" type="ORF">NCTC10376_02637</name>
</gene>
<dbReference type="NCBIfam" id="NF008049">
    <property type="entry name" value="PRK10782.1"/>
    <property type="match status" value="1"/>
</dbReference>
<accession>A0A094TCB7</accession>
<feature type="transmembrane region" description="Helical" evidence="12">
    <location>
        <begin position="187"/>
        <end position="207"/>
    </location>
</feature>
<dbReference type="InterPro" id="IPR051322">
    <property type="entry name" value="AA_ABC_Transporter_Permease"/>
</dbReference>
<evidence type="ECO:0000256" key="7">
    <source>
        <dbReference type="ARBA" id="ARBA00022970"/>
    </source>
</evidence>
<dbReference type="SUPFAM" id="SSF161098">
    <property type="entry name" value="MetI-like"/>
    <property type="match status" value="1"/>
</dbReference>
<comment type="similarity">
    <text evidence="2">Belongs to the binding-protein-dependent transport system permease family. CysTW subfamily.</text>
</comment>
<organism evidence="15 16">
    <name type="scientific">Proteus vulgaris</name>
    <dbReference type="NCBI Taxonomy" id="585"/>
    <lineage>
        <taxon>Bacteria</taxon>
        <taxon>Pseudomonadati</taxon>
        <taxon>Pseudomonadota</taxon>
        <taxon>Gammaproteobacteria</taxon>
        <taxon>Enterobacterales</taxon>
        <taxon>Morganellaceae</taxon>
        <taxon>Proteus</taxon>
    </lineage>
</organism>
<dbReference type="PANTHER" id="PTHR30450">
    <property type="entry name" value="ABC TRANSPORTER PERMEASE"/>
    <property type="match status" value="1"/>
</dbReference>
<feature type="transmembrane region" description="Helical" evidence="12">
    <location>
        <begin position="20"/>
        <end position="40"/>
    </location>
</feature>
<dbReference type="PANTHER" id="PTHR30450:SF8">
    <property type="entry name" value="D-METHIONINE TRANSPORT SYSTEM PERMEASE PROTEIN METI"/>
    <property type="match status" value="1"/>
</dbReference>
<dbReference type="InterPro" id="IPR035906">
    <property type="entry name" value="MetI-like_sf"/>
</dbReference>
<evidence type="ECO:0000259" key="13">
    <source>
        <dbReference type="PROSITE" id="PS50928"/>
    </source>
</evidence>
<evidence type="ECO:0000256" key="5">
    <source>
        <dbReference type="ARBA" id="ARBA00022519"/>
    </source>
</evidence>
<keyword evidence="3 12" id="KW-0813">Transport</keyword>
<comment type="subcellular location">
    <subcellularLocation>
        <location evidence="1">Cell inner membrane</location>
        <topology evidence="1">Multi-pass membrane protein</topology>
    </subcellularLocation>
    <subcellularLocation>
        <location evidence="12">Cell membrane</location>
        <topology evidence="12">Multi-pass membrane protein</topology>
    </subcellularLocation>
</comment>
<protein>
    <recommendedName>
        <fullName evidence="11">D-methionine transport system permease protein MetI</fullName>
    </recommendedName>
</protein>
<proteinExistence type="inferred from homology"/>
<evidence type="ECO:0000313" key="15">
    <source>
        <dbReference type="EMBL" id="SUC16729.1"/>
    </source>
</evidence>
<evidence type="ECO:0000256" key="6">
    <source>
        <dbReference type="ARBA" id="ARBA00022692"/>
    </source>
</evidence>
<dbReference type="EMBL" id="CP047344">
    <property type="protein sequence ID" value="QIF95307.1"/>
    <property type="molecule type" value="Genomic_DNA"/>
</dbReference>
<dbReference type="OrthoDB" id="9793490at2"/>
<evidence type="ECO:0000256" key="10">
    <source>
        <dbReference type="ARBA" id="ARBA00037265"/>
    </source>
</evidence>
<dbReference type="GeneID" id="93393223"/>
<dbReference type="Proteomes" id="UP000503287">
    <property type="component" value="Chromosome"/>
</dbReference>
<dbReference type="GO" id="GO:0048473">
    <property type="term" value="P:D-methionine transmembrane transport"/>
    <property type="evidence" value="ECO:0007669"/>
    <property type="project" value="TreeGrafter"/>
</dbReference>
<keyword evidence="9 12" id="KW-0472">Membrane</keyword>
<dbReference type="PROSITE" id="PS50928">
    <property type="entry name" value="ABC_TM1"/>
    <property type="match status" value="1"/>
</dbReference>
<evidence type="ECO:0000256" key="4">
    <source>
        <dbReference type="ARBA" id="ARBA00022475"/>
    </source>
</evidence>
<evidence type="ECO:0000313" key="14">
    <source>
        <dbReference type="EMBL" id="QIF95307.1"/>
    </source>
</evidence>
<dbReference type="AlphaFoldDB" id="A0A094TCB7"/>
<evidence type="ECO:0000256" key="1">
    <source>
        <dbReference type="ARBA" id="ARBA00004429"/>
    </source>
</evidence>
<dbReference type="STRING" id="585.DR95_2511"/>
<feature type="transmembrane region" description="Helical" evidence="12">
    <location>
        <begin position="145"/>
        <end position="167"/>
    </location>
</feature>
<dbReference type="HOGENOM" id="CLU_077375_0_1_6"/>
<evidence type="ECO:0000256" key="8">
    <source>
        <dbReference type="ARBA" id="ARBA00022989"/>
    </source>
</evidence>
<feature type="transmembrane region" description="Helical" evidence="12">
    <location>
        <begin position="82"/>
        <end position="105"/>
    </location>
</feature>
<dbReference type="eggNOG" id="COG2011">
    <property type="taxonomic scope" value="Bacteria"/>
</dbReference>
<keyword evidence="6 12" id="KW-0812">Transmembrane</keyword>
<comment type="function">
    <text evidence="10">Part of the binding-protein-dependent transport system for D-methionine and the toxic methionine analog alpha-methyl-methionine. Probably responsible for the translocation of the substrate across the membrane.</text>
</comment>
<evidence type="ECO:0000313" key="16">
    <source>
        <dbReference type="Proteomes" id="UP000254331"/>
    </source>
</evidence>
<keyword evidence="5" id="KW-0997">Cell inner membrane</keyword>
<dbReference type="InterPro" id="IPR000515">
    <property type="entry name" value="MetI-like"/>
</dbReference>
<dbReference type="RefSeq" id="WP_036933988.1">
    <property type="nucleotide sequence ID" value="NZ_CABMNT010000003.1"/>
</dbReference>
<evidence type="ECO:0000256" key="2">
    <source>
        <dbReference type="ARBA" id="ARBA00007069"/>
    </source>
</evidence>
<name>A0A094TCB7_PROVU</name>
<keyword evidence="8 12" id="KW-1133">Transmembrane helix</keyword>
<dbReference type="Proteomes" id="UP000254331">
    <property type="component" value="Unassembled WGS sequence"/>
</dbReference>
<dbReference type="Pfam" id="PF00528">
    <property type="entry name" value="BPD_transp_1"/>
    <property type="match status" value="1"/>
</dbReference>
<keyword evidence="4" id="KW-1003">Cell membrane</keyword>
<dbReference type="FunFam" id="1.10.3720.10:FF:000002">
    <property type="entry name" value="D-methionine ABC transporter permease MetI"/>
    <property type="match status" value="1"/>
</dbReference>
<sequence>MSEGMIYLLISGIWETLVMTFVSGFFGFVIGLPLGVLLYVTRPEQIMANPPAYRIISALVNIFRAIPFIILLVWMIPFTRMVVGTSIGLQAAIVPLTVGAAPFIARMVENTLLEIPQGLIEASRSMGATPMQIIKKILLPESLPGLINAATITLITLVGYSAMGGAVGAGGLGQIGYQYGYVGYNATVMNTVIVLLVILVFIIQFFGDRLVKLTTHK</sequence>
<evidence type="ECO:0000256" key="3">
    <source>
        <dbReference type="ARBA" id="ARBA00022448"/>
    </source>
</evidence>
<keyword evidence="7" id="KW-0029">Amino-acid transport</keyword>
<evidence type="ECO:0000256" key="9">
    <source>
        <dbReference type="ARBA" id="ARBA00023136"/>
    </source>
</evidence>
<reference evidence="15 16" key="1">
    <citation type="submission" date="2018-06" db="EMBL/GenBank/DDBJ databases">
        <authorList>
            <consortium name="Pathogen Informatics"/>
            <person name="Doyle S."/>
        </authorList>
    </citation>
    <scope>NUCLEOTIDE SEQUENCE [LARGE SCALE GENOMIC DNA]</scope>
    <source>
        <strain evidence="15 16">NCTC10376</strain>
    </source>
</reference>
<reference evidence="14 17" key="2">
    <citation type="submission" date="2020-01" db="EMBL/GenBank/DDBJ databases">
        <title>The genomic epidemiology of tigecycline resistance gene tet(X) variants in a swine farm in China.</title>
        <authorList>
            <person name="Peng K."/>
            <person name="Li R."/>
        </authorList>
    </citation>
    <scope>NUCLEOTIDE SEQUENCE [LARGE SCALE GENOMIC DNA]</scope>
    <source>
        <strain evidence="14 17">ZN3</strain>
    </source>
</reference>
<feature type="transmembrane region" description="Helical" evidence="12">
    <location>
        <begin position="52"/>
        <end position="76"/>
    </location>
</feature>
<evidence type="ECO:0000313" key="17">
    <source>
        <dbReference type="Proteomes" id="UP000503287"/>
    </source>
</evidence>